<organism evidence="5 6">
    <name type="scientific">Babesia bovis</name>
    <dbReference type="NCBI Taxonomy" id="5865"/>
    <lineage>
        <taxon>Eukaryota</taxon>
        <taxon>Sar</taxon>
        <taxon>Alveolata</taxon>
        <taxon>Apicomplexa</taxon>
        <taxon>Aconoidasida</taxon>
        <taxon>Piroplasmida</taxon>
        <taxon>Babesiidae</taxon>
        <taxon>Babesia</taxon>
    </lineage>
</organism>
<accession>A7ATI1</accession>
<proteinExistence type="predicted"/>
<comment type="caution">
    <text evidence="5">The sequence shown here is derived from an EMBL/GenBank/DDBJ whole genome shotgun (WGS) entry which is preliminary data.</text>
</comment>
<sequence length="546" mass="61013">MMVKFHTLSVAAILAIASSNTIFATFRSNGKTFGDESVSLLEHESTSLSRGPRPTEDQISQLPKNVFFLLDNSIDMSIETGEENRHFLSEFFKLLKKYEGINVSLIRYNSEEPLGSTKALTNGELKKLSDNIPTKMPFDIGVVPTGIGAALKQIKTLYPGHENFLVGNTITELEYAKALGKDIVVIVFTTGHVIDPHLAYDEAFDARRNGVRFYVINRGGKAENYWTQLLGCHYNTCLSYIRAKITRPSLYLDVLVNRVVSKRAKDAVCLEVWTDYKPNTEKSDVRIMTSTLKLYKTLLTGSFGERNIKGLTCDEQLKDMQKRQIFCYSNKCAPTIYSRSYVDLAIQRLNAKDFKEVLDESSYRSRRLQSVEKHNEQQTGSQETLSGSARVETSLESSVPSSYVAELGESDTETYKQLEYIDKNGVTIFDNEPTVVVDTPEYVQKVHEREMKSGEEAIHLPNSGTHHPPHHRKGANGSGKKTTIVVGIICLVVICAVIAGAYLSLSQQESVELTSEEGDFLNDTTGGQPEVLETQQVVDAENKTWL</sequence>
<evidence type="ECO:0000259" key="4">
    <source>
        <dbReference type="PROSITE" id="PS50234"/>
    </source>
</evidence>
<reference evidence="6" key="2">
    <citation type="journal article" date="2020" name="Data Brief">
        <title>Transcriptome dataset of Babesia bovis life stages within vertebrate and invertebrate hosts.</title>
        <authorList>
            <person name="Ueti M.W."/>
            <person name="Johnson W.C."/>
            <person name="Kappmeyer L.S."/>
            <person name="Herndon D.R."/>
            <person name="Mousel M.R."/>
            <person name="Reif K.E."/>
            <person name="Taus N.S."/>
            <person name="Ifeonu O.O."/>
            <person name="Silva J.C."/>
            <person name="Suarez C.E."/>
            <person name="Brayton K.A."/>
        </authorList>
    </citation>
    <scope>NUCLEOTIDE SEQUENCE [LARGE SCALE GENOMIC DNA]</scope>
</reference>
<dbReference type="PROSITE" id="PS50234">
    <property type="entry name" value="VWFA"/>
    <property type="match status" value="1"/>
</dbReference>
<dbReference type="eggNOG" id="ENOG502RSYT">
    <property type="taxonomic scope" value="Eukaryota"/>
</dbReference>
<dbReference type="GeneID" id="5478039"/>
<dbReference type="AlphaFoldDB" id="A7ATI1"/>
<dbReference type="KEGG" id="bbo:BBOV_II002870"/>
<feature type="transmembrane region" description="Helical" evidence="2">
    <location>
        <begin position="484"/>
        <end position="505"/>
    </location>
</feature>
<dbReference type="InterPro" id="IPR036465">
    <property type="entry name" value="vWFA_dom_sf"/>
</dbReference>
<dbReference type="STRING" id="5865.A7ATI1"/>
<dbReference type="Proteomes" id="UP000002173">
    <property type="component" value="Unassembled WGS sequence"/>
</dbReference>
<keyword evidence="2" id="KW-1133">Transmembrane helix</keyword>
<feature type="signal peptide" evidence="3">
    <location>
        <begin position="1"/>
        <end position="19"/>
    </location>
</feature>
<feature type="domain" description="VWFA" evidence="4">
    <location>
        <begin position="65"/>
        <end position="259"/>
    </location>
</feature>
<dbReference type="VEuPathDB" id="PiroplasmaDB:BBOV_II002870"/>
<keyword evidence="2" id="KW-0472">Membrane</keyword>
<feature type="region of interest" description="Disordered" evidence="1">
    <location>
        <begin position="368"/>
        <end position="392"/>
    </location>
</feature>
<dbReference type="InterPro" id="IPR002035">
    <property type="entry name" value="VWF_A"/>
</dbReference>
<dbReference type="RefSeq" id="XP_001609810.1">
    <property type="nucleotide sequence ID" value="XM_001609760.1"/>
</dbReference>
<gene>
    <name evidence="5" type="ORF">BBOV_II002870</name>
</gene>
<evidence type="ECO:0000256" key="1">
    <source>
        <dbReference type="SAM" id="MobiDB-lite"/>
    </source>
</evidence>
<dbReference type="SUPFAM" id="SSF53300">
    <property type="entry name" value="vWA-like"/>
    <property type="match status" value="1"/>
</dbReference>
<reference evidence="6" key="3">
    <citation type="journal article" date="2021" name="Int. J. Parasitol.">
        <title>Comparative analysis of gene expression between Babesia bovis blood stages and kinetes allowed by improved genome annotation.</title>
        <authorList>
            <person name="Ueti M.W."/>
            <person name="Johnson W.C."/>
            <person name="Kappmeyer L.S."/>
            <person name="Herndon D.R."/>
            <person name="Mousel M.R."/>
            <person name="Reif K.E."/>
            <person name="Taus N.S."/>
            <person name="Ifeonu O.O."/>
            <person name="Silva J.C."/>
            <person name="Suarez C.E."/>
            <person name="Brayton K.A."/>
        </authorList>
    </citation>
    <scope>NUCLEOTIDE SEQUENCE [LARGE SCALE GENOMIC DNA]</scope>
</reference>
<evidence type="ECO:0000256" key="2">
    <source>
        <dbReference type="SAM" id="Phobius"/>
    </source>
</evidence>
<evidence type="ECO:0000313" key="6">
    <source>
        <dbReference type="Proteomes" id="UP000002173"/>
    </source>
</evidence>
<feature type="compositionally biased region" description="Polar residues" evidence="1">
    <location>
        <begin position="377"/>
        <end position="387"/>
    </location>
</feature>
<dbReference type="EMBL" id="AAXT01000003">
    <property type="protein sequence ID" value="EDO06242.1"/>
    <property type="molecule type" value="Genomic_DNA"/>
</dbReference>
<keyword evidence="3" id="KW-0732">Signal</keyword>
<reference evidence="5 6" key="1">
    <citation type="journal article" date="2007" name="PLoS Pathog.">
        <title>Genome sequence of Babesia bovis and comparative analysis of apicomplexan hemoprotozoa.</title>
        <authorList>
            <person name="Brayton K.A."/>
            <person name="Lau A.O.T."/>
            <person name="Herndon D.R."/>
            <person name="Hannick L."/>
            <person name="Kappmeyer L.S."/>
            <person name="Berens S.J."/>
            <person name="Bidwell S.L."/>
            <person name="Brown W.C."/>
            <person name="Crabtree J."/>
            <person name="Fadrosh D."/>
            <person name="Feldblum T."/>
            <person name="Forberger H.A."/>
            <person name="Haas B.J."/>
            <person name="Howell J.M."/>
            <person name="Khouri H."/>
            <person name="Koo H."/>
            <person name="Mann D.J."/>
            <person name="Norimine J."/>
            <person name="Paulsen I.T."/>
            <person name="Radune D."/>
            <person name="Ren Q."/>
            <person name="Smith R.K. Jr."/>
            <person name="Suarez C.E."/>
            <person name="White O."/>
            <person name="Wortman J.R."/>
            <person name="Knowles D.P. Jr."/>
            <person name="McElwain T.F."/>
            <person name="Nene V.M."/>
        </authorList>
    </citation>
    <scope>NUCLEOTIDE SEQUENCE [LARGE SCALE GENOMIC DNA]</scope>
    <source>
        <strain evidence="5">T2Bo</strain>
    </source>
</reference>
<dbReference type="Gene3D" id="3.40.50.410">
    <property type="entry name" value="von Willebrand factor, type A domain"/>
    <property type="match status" value="1"/>
</dbReference>
<keyword evidence="2" id="KW-0812">Transmembrane</keyword>
<evidence type="ECO:0000313" key="5">
    <source>
        <dbReference type="EMBL" id="EDO06242.1"/>
    </source>
</evidence>
<feature type="chain" id="PRO_5002706920" description="VWFA domain-containing protein" evidence="3">
    <location>
        <begin position="20"/>
        <end position="546"/>
    </location>
</feature>
<keyword evidence="6" id="KW-1185">Reference proteome</keyword>
<dbReference type="InParanoid" id="A7ATI1"/>
<protein>
    <recommendedName>
        <fullName evidence="4">VWFA domain-containing protein</fullName>
    </recommendedName>
</protein>
<name>A7ATI1_BABBO</name>
<evidence type="ECO:0000256" key="3">
    <source>
        <dbReference type="SAM" id="SignalP"/>
    </source>
</evidence>